<dbReference type="Gene3D" id="2.130.10.10">
    <property type="entry name" value="YVTN repeat-like/Quinoprotein amine dehydrogenase"/>
    <property type="match status" value="1"/>
</dbReference>
<dbReference type="PANTHER" id="PTHR46189">
    <property type="entry name" value="LD41958P"/>
    <property type="match status" value="1"/>
</dbReference>
<keyword evidence="5" id="KW-1185">Reference proteome</keyword>
<dbReference type="PROSITE" id="PS50082">
    <property type="entry name" value="WD_REPEATS_2"/>
    <property type="match status" value="2"/>
</dbReference>
<evidence type="ECO:0000256" key="1">
    <source>
        <dbReference type="ARBA" id="ARBA00022574"/>
    </source>
</evidence>
<feature type="repeat" description="WD" evidence="3">
    <location>
        <begin position="62"/>
        <end position="95"/>
    </location>
</feature>
<dbReference type="SUPFAM" id="SSF50978">
    <property type="entry name" value="WD40 repeat-like"/>
    <property type="match status" value="1"/>
</dbReference>
<dbReference type="PANTHER" id="PTHR46189:SF1">
    <property type="entry name" value="LD41958P"/>
    <property type="match status" value="1"/>
</dbReference>
<organism evidence="4 5">
    <name type="scientific">Teladorsagia circumcincta</name>
    <name type="common">Brown stomach worm</name>
    <name type="synonym">Ostertagia circumcincta</name>
    <dbReference type="NCBI Taxonomy" id="45464"/>
    <lineage>
        <taxon>Eukaryota</taxon>
        <taxon>Metazoa</taxon>
        <taxon>Ecdysozoa</taxon>
        <taxon>Nematoda</taxon>
        <taxon>Chromadorea</taxon>
        <taxon>Rhabditida</taxon>
        <taxon>Rhabditina</taxon>
        <taxon>Rhabditomorpha</taxon>
        <taxon>Strongyloidea</taxon>
        <taxon>Trichostrongylidae</taxon>
        <taxon>Teladorsagia</taxon>
    </lineage>
</organism>
<dbReference type="Pfam" id="PF00400">
    <property type="entry name" value="WD40"/>
    <property type="match status" value="2"/>
</dbReference>
<keyword evidence="2" id="KW-0677">Repeat</keyword>
<keyword evidence="1 3" id="KW-0853">WD repeat</keyword>
<dbReference type="EMBL" id="KZ345009">
    <property type="protein sequence ID" value="PIO77157.1"/>
    <property type="molecule type" value="Genomic_DNA"/>
</dbReference>
<evidence type="ECO:0000256" key="2">
    <source>
        <dbReference type="ARBA" id="ARBA00022737"/>
    </source>
</evidence>
<evidence type="ECO:0000256" key="3">
    <source>
        <dbReference type="PROSITE-ProRule" id="PRU00221"/>
    </source>
</evidence>
<name>A0A2G9V3U3_TELCI</name>
<protein>
    <submittedName>
        <fullName evidence="4">WD domain, G-beta repeat protein</fullName>
    </submittedName>
</protein>
<dbReference type="InterPro" id="IPR042234">
    <property type="entry name" value="WDFY1/WDFY2"/>
</dbReference>
<gene>
    <name evidence="4" type="ORF">TELCIR_00740</name>
</gene>
<proteinExistence type="predicted"/>
<sequence>MAIDLPFVFIGDHGGNVVVLRLSGPISSLAWNRVKEILYSGSHDSLVIMWDIGGKRGEAYELNGHSSKITSLAIAPAAARLFSADDTGKLVCWDMAANRWLGKGNITVEHVERQCVEVVVQIGQLSLEWVTSYRFVYVMNATKRWRKTRNSSTLLHWRYHMTFEAV</sequence>
<accession>A0A2G9V3U3</accession>
<evidence type="ECO:0000313" key="4">
    <source>
        <dbReference type="EMBL" id="PIO77157.1"/>
    </source>
</evidence>
<dbReference type="OrthoDB" id="63070at2759"/>
<feature type="repeat" description="WD" evidence="3">
    <location>
        <begin position="19"/>
        <end position="52"/>
    </location>
</feature>
<dbReference type="InterPro" id="IPR015943">
    <property type="entry name" value="WD40/YVTN_repeat-like_dom_sf"/>
</dbReference>
<evidence type="ECO:0000313" key="5">
    <source>
        <dbReference type="Proteomes" id="UP000230423"/>
    </source>
</evidence>
<dbReference type="GO" id="GO:0005769">
    <property type="term" value="C:early endosome"/>
    <property type="evidence" value="ECO:0007669"/>
    <property type="project" value="TreeGrafter"/>
</dbReference>
<dbReference type="SMART" id="SM00320">
    <property type="entry name" value="WD40"/>
    <property type="match status" value="2"/>
</dbReference>
<dbReference type="PROSITE" id="PS00678">
    <property type="entry name" value="WD_REPEATS_1"/>
    <property type="match status" value="1"/>
</dbReference>
<dbReference type="InterPro" id="IPR036322">
    <property type="entry name" value="WD40_repeat_dom_sf"/>
</dbReference>
<reference evidence="4 5" key="1">
    <citation type="submission" date="2015-09" db="EMBL/GenBank/DDBJ databases">
        <title>Draft genome of the parasitic nematode Teladorsagia circumcincta isolate WARC Sus (inbred).</title>
        <authorList>
            <person name="Mitreva M."/>
        </authorList>
    </citation>
    <scope>NUCLEOTIDE SEQUENCE [LARGE SCALE GENOMIC DNA]</scope>
    <source>
        <strain evidence="4 5">S</strain>
    </source>
</reference>
<dbReference type="PROSITE" id="PS50294">
    <property type="entry name" value="WD_REPEATS_REGION"/>
    <property type="match status" value="1"/>
</dbReference>
<dbReference type="InterPro" id="IPR019775">
    <property type="entry name" value="WD40_repeat_CS"/>
</dbReference>
<dbReference type="InterPro" id="IPR001680">
    <property type="entry name" value="WD40_rpt"/>
</dbReference>
<dbReference type="Proteomes" id="UP000230423">
    <property type="component" value="Unassembled WGS sequence"/>
</dbReference>
<dbReference type="AlphaFoldDB" id="A0A2G9V3U3"/>